<gene>
    <name evidence="1" type="ORF">K488DRAFT_80584</name>
</gene>
<proteinExistence type="predicted"/>
<organism evidence="1 2">
    <name type="scientific">Vararia minispora EC-137</name>
    <dbReference type="NCBI Taxonomy" id="1314806"/>
    <lineage>
        <taxon>Eukaryota</taxon>
        <taxon>Fungi</taxon>
        <taxon>Dikarya</taxon>
        <taxon>Basidiomycota</taxon>
        <taxon>Agaricomycotina</taxon>
        <taxon>Agaricomycetes</taxon>
        <taxon>Russulales</taxon>
        <taxon>Lachnocladiaceae</taxon>
        <taxon>Vararia</taxon>
    </lineage>
</organism>
<dbReference type="Proteomes" id="UP000814128">
    <property type="component" value="Unassembled WGS sequence"/>
</dbReference>
<reference evidence="1" key="1">
    <citation type="submission" date="2021-02" db="EMBL/GenBank/DDBJ databases">
        <authorList>
            <consortium name="DOE Joint Genome Institute"/>
            <person name="Ahrendt S."/>
            <person name="Looney B.P."/>
            <person name="Miyauchi S."/>
            <person name="Morin E."/>
            <person name="Drula E."/>
            <person name="Courty P.E."/>
            <person name="Chicoki N."/>
            <person name="Fauchery L."/>
            <person name="Kohler A."/>
            <person name="Kuo A."/>
            <person name="Labutti K."/>
            <person name="Pangilinan J."/>
            <person name="Lipzen A."/>
            <person name="Riley R."/>
            <person name="Andreopoulos W."/>
            <person name="He G."/>
            <person name="Johnson J."/>
            <person name="Barry K.W."/>
            <person name="Grigoriev I.V."/>
            <person name="Nagy L."/>
            <person name="Hibbett D."/>
            <person name="Henrissat B."/>
            <person name="Matheny P.B."/>
            <person name="Labbe J."/>
            <person name="Martin F."/>
        </authorList>
    </citation>
    <scope>NUCLEOTIDE SEQUENCE</scope>
    <source>
        <strain evidence="1">EC-137</strain>
    </source>
</reference>
<evidence type="ECO:0000313" key="1">
    <source>
        <dbReference type="EMBL" id="KAI0028625.1"/>
    </source>
</evidence>
<sequence>MEQTSCTAPTSTPSRRPVRAAAKVNAHPGEWFDTKQSRRTTAQIIADQELEQRKQVKEQNQKTQAQEKIVQELAAVHSEVAQRVSNNSESPALSRMRFSLALPLVCLKISGRKCDVNGNPLPSGTPLTPHNEVPYGDYSPFKDATKFLLADFLFQKAEMSGDGISYLMELWAFEMLKHDDFGPFSNADHLYTTIDAIKHGDVPWHAMDVSLGDTSIRHCPHRYFDDSGKRRWTNYFSGNFAWRHCDKIFADDPSMEGSLYVPAILGSDKTTVSVATGHVEYHPLYLSIGNIHSAVRRAHRNTVIPIGFLAIPKPDRQDDNDPEFRAFKKKLFHQGIATIFDSLKPSMTTPTVKHCPDSYYRRVIYDLGAYTADYPEQVYLTGIACHQTSYGMNLVSMMMSWCAPTFITAPAPSSHCQLKLFTQDFPCADIHELISPDILHQLIKGTFKDHLVEWVEAYLVEKQGKERAKKIMDEIDRRVAAAPTFPGLRRFPQGLRFKQWTGDDSKVLMKVYLPAIAEFVEPQVVQCLAPFMDFCYTVRLSEGGESDIARIEEKLAAFQQLREVFITANVRESVSLPRQHSLCHYPILIQEFSAPNGLCSSITESRHITAFKKPWSRSNRYNTLGQMLLTNQRLEKLHAAHADFAERNMLLPLHAPAPTCIPDPIPDDEDDNKDTSPVDDEWVTGTMTLPNCPEPTASYPRGLSELAESIGLPDFPCLAQKFLYHQLYPGAEEEPNEEDLPKIHGRVHVYHSATATFYAPSDQSDLQGMRCEIIRSTPSWHSGPARRDCVFLVEDEELPARLLFSFKFEEIIYPCILIDRFKQIDHTPDSVTGLWKVQPKVVTHGRNSERLHSVEHLDSVLRAAHLMPVYGYGTLPRAFDYQ</sequence>
<protein>
    <submittedName>
        <fullName evidence="1">Uncharacterized protein</fullName>
    </submittedName>
</protein>
<accession>A0ACB8QAJ8</accession>
<comment type="caution">
    <text evidence="1">The sequence shown here is derived from an EMBL/GenBank/DDBJ whole genome shotgun (WGS) entry which is preliminary data.</text>
</comment>
<dbReference type="EMBL" id="MU273735">
    <property type="protein sequence ID" value="KAI0028625.1"/>
    <property type="molecule type" value="Genomic_DNA"/>
</dbReference>
<name>A0ACB8QAJ8_9AGAM</name>
<reference evidence="1" key="2">
    <citation type="journal article" date="2022" name="New Phytol.">
        <title>Evolutionary transition to the ectomycorrhizal habit in the genomes of a hyperdiverse lineage of mushroom-forming fungi.</title>
        <authorList>
            <person name="Looney B."/>
            <person name="Miyauchi S."/>
            <person name="Morin E."/>
            <person name="Drula E."/>
            <person name="Courty P.E."/>
            <person name="Kohler A."/>
            <person name="Kuo A."/>
            <person name="LaButti K."/>
            <person name="Pangilinan J."/>
            <person name="Lipzen A."/>
            <person name="Riley R."/>
            <person name="Andreopoulos W."/>
            <person name="He G."/>
            <person name="Johnson J."/>
            <person name="Nolan M."/>
            <person name="Tritt A."/>
            <person name="Barry K.W."/>
            <person name="Grigoriev I.V."/>
            <person name="Nagy L.G."/>
            <person name="Hibbett D."/>
            <person name="Henrissat B."/>
            <person name="Matheny P.B."/>
            <person name="Labbe J."/>
            <person name="Martin F.M."/>
        </authorList>
    </citation>
    <scope>NUCLEOTIDE SEQUENCE</scope>
    <source>
        <strain evidence="1">EC-137</strain>
    </source>
</reference>
<keyword evidence="2" id="KW-1185">Reference proteome</keyword>
<evidence type="ECO:0000313" key="2">
    <source>
        <dbReference type="Proteomes" id="UP000814128"/>
    </source>
</evidence>